<dbReference type="AlphaFoldDB" id="A0A7R7VM15"/>
<reference evidence="1" key="1">
    <citation type="submission" date="2021-01" db="EMBL/GenBank/DDBJ databases">
        <authorList>
            <consortium name="Aspergillus chevalieri M1 genome sequencing consortium"/>
            <person name="Kazuki M."/>
            <person name="Futagami T."/>
        </authorList>
    </citation>
    <scope>NUCLEOTIDE SEQUENCE</scope>
    <source>
        <strain evidence="1">M1</strain>
    </source>
</reference>
<gene>
    <name evidence="1" type="ORF">ACHE_31168A</name>
</gene>
<dbReference type="PANTHER" id="PTHR35204">
    <property type="entry name" value="YALI0A21131P"/>
    <property type="match status" value="1"/>
</dbReference>
<organism evidence="1 2">
    <name type="scientific">Aspergillus chevalieri</name>
    <name type="common">Eurotium chevalieri</name>
    <dbReference type="NCBI Taxonomy" id="182096"/>
    <lineage>
        <taxon>Eukaryota</taxon>
        <taxon>Fungi</taxon>
        <taxon>Dikarya</taxon>
        <taxon>Ascomycota</taxon>
        <taxon>Pezizomycotina</taxon>
        <taxon>Eurotiomycetes</taxon>
        <taxon>Eurotiomycetidae</taxon>
        <taxon>Eurotiales</taxon>
        <taxon>Aspergillaceae</taxon>
        <taxon>Aspergillus</taxon>
        <taxon>Aspergillus subgen. Aspergillus</taxon>
    </lineage>
</organism>
<reference evidence="1" key="2">
    <citation type="submission" date="2021-02" db="EMBL/GenBank/DDBJ databases">
        <title>Aspergillus chevalieri M1 genome sequence.</title>
        <authorList>
            <person name="Kadooka C."/>
            <person name="Mori K."/>
            <person name="Futagami T."/>
        </authorList>
    </citation>
    <scope>NUCLEOTIDE SEQUENCE</scope>
    <source>
        <strain evidence="1">M1</strain>
    </source>
</reference>
<dbReference type="InterPro" id="IPR038921">
    <property type="entry name" value="YOR389W-like"/>
</dbReference>
<keyword evidence="2" id="KW-1185">Reference proteome</keyword>
<evidence type="ECO:0000313" key="2">
    <source>
        <dbReference type="Proteomes" id="UP000637239"/>
    </source>
</evidence>
<dbReference type="Proteomes" id="UP000637239">
    <property type="component" value="Chromosome 3"/>
</dbReference>
<dbReference type="PANTHER" id="PTHR35204:SF1">
    <property type="entry name" value="ENTEROTOXIN"/>
    <property type="match status" value="1"/>
</dbReference>
<dbReference type="GeneID" id="66981540"/>
<dbReference type="KEGG" id="ache:ACHE_31168A"/>
<accession>A0A7R7VM15</accession>
<dbReference type="RefSeq" id="XP_043135703.1">
    <property type="nucleotide sequence ID" value="XM_043277868.1"/>
</dbReference>
<proteinExistence type="predicted"/>
<protein>
    <submittedName>
        <fullName evidence="1">Uncharacterized protein</fullName>
    </submittedName>
</protein>
<evidence type="ECO:0000313" key="1">
    <source>
        <dbReference type="EMBL" id="BCR87181.1"/>
    </source>
</evidence>
<name>A0A7R7VM15_ASPCH</name>
<sequence>MGHGTDKSSFDWQYVTDMMVQRYAHTLESVVSTDVTANTKQLHDDLKLLDPFFNFGGRNITAEAERRATQFIPFRAPTQGVAAHAVRSIADSVCFTLLEAFDEPDYHTAVSIIQDLINYLSWTTLKECQGCADNEVCVILIRPMGISENWGNPTFHDIKNPGVEYWGWDFVPGPTELDDS</sequence>
<dbReference type="EMBL" id="AP024418">
    <property type="protein sequence ID" value="BCR87181.1"/>
    <property type="molecule type" value="Genomic_DNA"/>
</dbReference>